<evidence type="ECO:0000313" key="1">
    <source>
        <dbReference type="EMBL" id="OQV19240.1"/>
    </source>
</evidence>
<keyword evidence="2" id="KW-1185">Reference proteome</keyword>
<sequence length="192" mass="21856">MASDLLENEVYVQLMTVLRPCAAYPTGRILLSRWLTGDFANRYTGLWGKVEPSDLTQPDGLLRIAKSHGETCRHPLLDAPLESLKLVAVFQFDVPVEDNTECIYLLEVGNSDIVEEWKDCGRVNRPDGAVGDEWCCEWFDLDKIPYSRMPADDVLWYPLVLAGKLLRGTFKFKGEPKYTVKQYEITEVEGHL</sequence>
<dbReference type="EMBL" id="MTYJ01000041">
    <property type="protein sequence ID" value="OQV19240.1"/>
    <property type="molecule type" value="Genomic_DNA"/>
</dbReference>
<proteinExistence type="predicted"/>
<comment type="caution">
    <text evidence="1">The sequence shown here is derived from an EMBL/GenBank/DDBJ whole genome shotgun (WGS) entry which is preliminary data.</text>
</comment>
<protein>
    <submittedName>
        <fullName evidence="1">Uncharacterized protein</fullName>
    </submittedName>
</protein>
<dbReference type="Gene3D" id="3.90.79.10">
    <property type="entry name" value="Nucleoside Triphosphate Pyrophosphohydrolase"/>
    <property type="match status" value="1"/>
</dbReference>
<organism evidence="1 2">
    <name type="scientific">Hypsibius exemplaris</name>
    <name type="common">Freshwater tardigrade</name>
    <dbReference type="NCBI Taxonomy" id="2072580"/>
    <lineage>
        <taxon>Eukaryota</taxon>
        <taxon>Metazoa</taxon>
        <taxon>Ecdysozoa</taxon>
        <taxon>Tardigrada</taxon>
        <taxon>Eutardigrada</taxon>
        <taxon>Parachela</taxon>
        <taxon>Hypsibioidea</taxon>
        <taxon>Hypsibiidae</taxon>
        <taxon>Hypsibius</taxon>
    </lineage>
</organism>
<reference evidence="2" key="1">
    <citation type="submission" date="2017-01" db="EMBL/GenBank/DDBJ databases">
        <title>Comparative genomics of anhydrobiosis in the tardigrade Hypsibius dujardini.</title>
        <authorList>
            <person name="Yoshida Y."/>
            <person name="Koutsovoulos G."/>
            <person name="Laetsch D."/>
            <person name="Stevens L."/>
            <person name="Kumar S."/>
            <person name="Horikawa D."/>
            <person name="Ishino K."/>
            <person name="Komine S."/>
            <person name="Tomita M."/>
            <person name="Blaxter M."/>
            <person name="Arakawa K."/>
        </authorList>
    </citation>
    <scope>NUCLEOTIDE SEQUENCE [LARGE SCALE GENOMIC DNA]</scope>
    <source>
        <strain evidence="2">Z151</strain>
    </source>
</reference>
<accession>A0A1W0WVN1</accession>
<dbReference type="Proteomes" id="UP000192578">
    <property type="component" value="Unassembled WGS sequence"/>
</dbReference>
<evidence type="ECO:0000313" key="2">
    <source>
        <dbReference type="Proteomes" id="UP000192578"/>
    </source>
</evidence>
<name>A0A1W0WVN1_HYPEX</name>
<dbReference type="AlphaFoldDB" id="A0A1W0WVN1"/>
<gene>
    <name evidence="1" type="ORF">BV898_06663</name>
</gene>
<dbReference type="OrthoDB" id="408303at2759"/>